<protein>
    <submittedName>
        <fullName evidence="1">Uncharacterized protein</fullName>
    </submittedName>
</protein>
<dbReference type="OrthoDB" id="10008801at2759"/>
<organism evidence="1">
    <name type="scientific">Psilocybe cubensis</name>
    <name type="common">Psychedelic mushroom</name>
    <name type="synonym">Stropharia cubensis</name>
    <dbReference type="NCBI Taxonomy" id="181762"/>
    <lineage>
        <taxon>Eukaryota</taxon>
        <taxon>Fungi</taxon>
        <taxon>Dikarya</taxon>
        <taxon>Basidiomycota</taxon>
        <taxon>Agaricomycotina</taxon>
        <taxon>Agaricomycetes</taxon>
        <taxon>Agaricomycetidae</taxon>
        <taxon>Agaricales</taxon>
        <taxon>Agaricineae</taxon>
        <taxon>Strophariaceae</taxon>
        <taxon>Psilocybe</taxon>
    </lineage>
</organism>
<reference evidence="1" key="1">
    <citation type="submission" date="2021-02" db="EMBL/GenBank/DDBJ databases">
        <title>Psilocybe cubensis genome.</title>
        <authorList>
            <person name="Mckernan K.J."/>
            <person name="Crawford S."/>
            <person name="Trippe A."/>
            <person name="Kane L.T."/>
            <person name="Mclaughlin S."/>
        </authorList>
    </citation>
    <scope>NUCLEOTIDE SEQUENCE [LARGE SCALE GENOMIC DNA]</scope>
    <source>
        <strain evidence="1">MGC-MH-2018</strain>
    </source>
</reference>
<gene>
    <name evidence="1" type="ORF">JR316_006194</name>
</gene>
<name>A0A8H8CLC3_PSICU</name>
<proteinExistence type="predicted"/>
<accession>A0A8H8CLC3</accession>
<dbReference type="AlphaFoldDB" id="A0A8H8CLC3"/>
<sequence length="150" mass="16783">MFQARIPSLAARLPSVLSRSTQLSSRTLARPHCFRTISTTRPTRASEAPKPQVDEALIKALQETEAYKKLSKSQSAIEAIKKFMNVLQKSGVDTTSGKRPSMLQMSKLMLNSEFRDASKNMIEEFQKAGLDPTDKAMIDELTNLMKMGKF</sequence>
<dbReference type="EMBL" id="JAFIQS010000005">
    <property type="protein sequence ID" value="KAG5169638.1"/>
    <property type="molecule type" value="Genomic_DNA"/>
</dbReference>
<comment type="caution">
    <text evidence="1">The sequence shown here is derived from an EMBL/GenBank/DDBJ whole genome shotgun (WGS) entry which is preliminary data.</text>
</comment>
<evidence type="ECO:0000313" key="1">
    <source>
        <dbReference type="EMBL" id="KAG5169638.1"/>
    </source>
</evidence>